<proteinExistence type="predicted"/>
<evidence type="ECO:0000259" key="1">
    <source>
        <dbReference type="Pfam" id="PF22522"/>
    </source>
</evidence>
<dbReference type="AlphaFoldDB" id="A0A9X2FPE7"/>
<comment type="caution">
    <text evidence="2">The sequence shown here is derived from an EMBL/GenBank/DDBJ whole genome shotgun (WGS) entry which is preliminary data.</text>
</comment>
<keyword evidence="3" id="KW-1185">Reference proteome</keyword>
<sequence>MPLSQVQIIQSLAEALAWFEKELGWGVAPAELNHLTGRIGELYAAMITRGQMALATNQQGYDVVSAENERISVKTVTTSSQVSFNVATFDLVDRVIVLRLNVDEGEASIEELLDCSAEEVRRTFRCSAGKYVFPTASPTRPRREVEDLRVTASARHGAHVVQQYENGTILVETSGTREATAKPVLRAIAGEIGVDLVNGSGNPKNTRQLGADIIRILHEQADVQA</sequence>
<dbReference type="EMBL" id="JAMYXC010000155">
    <property type="protein sequence ID" value="MCP1168926.1"/>
    <property type="molecule type" value="Genomic_DNA"/>
</dbReference>
<feature type="domain" description="DUF6998" evidence="1">
    <location>
        <begin position="14"/>
        <end position="127"/>
    </location>
</feature>
<gene>
    <name evidence="2" type="ORF">NHG85_10380</name>
</gene>
<reference evidence="2" key="1">
    <citation type="submission" date="2022-06" db="EMBL/GenBank/DDBJ databases">
        <title>Limimaricola sediminis sp. nov., isolated from an intertidal sediment.</title>
        <authorList>
            <person name="Shao X."/>
        </authorList>
    </citation>
    <scope>NUCLEOTIDE SEQUENCE</scope>
    <source>
        <strain evidence="2">ASW11-118</strain>
    </source>
</reference>
<evidence type="ECO:0000313" key="2">
    <source>
        <dbReference type="EMBL" id="MCP1168926.1"/>
    </source>
</evidence>
<dbReference type="Pfam" id="PF22522">
    <property type="entry name" value="DUF6998"/>
    <property type="match status" value="1"/>
</dbReference>
<dbReference type="Proteomes" id="UP001139477">
    <property type="component" value="Unassembled WGS sequence"/>
</dbReference>
<organism evidence="2 3">
    <name type="scientific">Limimaricola litoreus</name>
    <dbReference type="NCBI Taxonomy" id="2955316"/>
    <lineage>
        <taxon>Bacteria</taxon>
        <taxon>Pseudomonadati</taxon>
        <taxon>Pseudomonadota</taxon>
        <taxon>Alphaproteobacteria</taxon>
        <taxon>Rhodobacterales</taxon>
        <taxon>Paracoccaceae</taxon>
        <taxon>Limimaricola</taxon>
    </lineage>
</organism>
<accession>A0A9X2FPE7</accession>
<name>A0A9X2FPE7_9RHOB</name>
<protein>
    <recommendedName>
        <fullName evidence="1">DUF6998 domain-containing protein</fullName>
    </recommendedName>
</protein>
<evidence type="ECO:0000313" key="3">
    <source>
        <dbReference type="Proteomes" id="UP001139477"/>
    </source>
</evidence>
<dbReference type="InterPro" id="IPR054267">
    <property type="entry name" value="DUF6998"/>
</dbReference>
<dbReference type="RefSeq" id="WP_253332144.1">
    <property type="nucleotide sequence ID" value="NZ_JAMYXC010000155.1"/>
</dbReference>